<dbReference type="OrthoDB" id="5579281at2759"/>
<gene>
    <name evidence="3" type="ORF">RirG_218250</name>
</gene>
<dbReference type="PANTHER" id="PTHR28076">
    <property type="entry name" value="SPORULATION-SPECIFIC PROTEIN 71"/>
    <property type="match status" value="1"/>
</dbReference>
<dbReference type="InterPro" id="IPR039486">
    <property type="entry name" value="Mug56/Spo71_PH"/>
</dbReference>
<dbReference type="Proteomes" id="UP000022910">
    <property type="component" value="Unassembled WGS sequence"/>
</dbReference>
<dbReference type="AlphaFoldDB" id="A0A015IPP5"/>
<feature type="domain" description="PH" evidence="2">
    <location>
        <begin position="562"/>
        <end position="737"/>
    </location>
</feature>
<dbReference type="HOGENOM" id="CLU_321086_0_0_1"/>
<evidence type="ECO:0000313" key="4">
    <source>
        <dbReference type="Proteomes" id="UP000022910"/>
    </source>
</evidence>
<feature type="compositionally biased region" description="Low complexity" evidence="1">
    <location>
        <begin position="1"/>
        <end position="21"/>
    </location>
</feature>
<dbReference type="InterPro" id="IPR001849">
    <property type="entry name" value="PH_domain"/>
</dbReference>
<name>A0A015IPP5_RHIIW</name>
<evidence type="ECO:0000313" key="3">
    <source>
        <dbReference type="EMBL" id="EXX56215.1"/>
    </source>
</evidence>
<evidence type="ECO:0000256" key="1">
    <source>
        <dbReference type="SAM" id="MobiDB-lite"/>
    </source>
</evidence>
<dbReference type="Pfam" id="PF23207">
    <property type="entry name" value="PH_SPO71"/>
    <property type="match status" value="1"/>
</dbReference>
<dbReference type="SUPFAM" id="SSF50729">
    <property type="entry name" value="PH domain-like"/>
    <property type="match status" value="2"/>
</dbReference>
<organism evidence="3 4">
    <name type="scientific">Rhizophagus irregularis (strain DAOM 197198w)</name>
    <name type="common">Glomus intraradices</name>
    <dbReference type="NCBI Taxonomy" id="1432141"/>
    <lineage>
        <taxon>Eukaryota</taxon>
        <taxon>Fungi</taxon>
        <taxon>Fungi incertae sedis</taxon>
        <taxon>Mucoromycota</taxon>
        <taxon>Glomeromycotina</taxon>
        <taxon>Glomeromycetes</taxon>
        <taxon>Glomerales</taxon>
        <taxon>Glomeraceae</taxon>
        <taxon>Rhizophagus</taxon>
    </lineage>
</organism>
<accession>A0A015IPP5</accession>
<dbReference type="InterPro" id="IPR057379">
    <property type="entry name" value="PH_SPO71"/>
</dbReference>
<dbReference type="STRING" id="1432141.A0A015IPP5"/>
<protein>
    <submittedName>
        <fullName evidence="3">Spo71p</fullName>
    </submittedName>
</protein>
<feature type="domain" description="PH" evidence="2">
    <location>
        <begin position="797"/>
        <end position="965"/>
    </location>
</feature>
<dbReference type="Pfam" id="PF15404">
    <property type="entry name" value="PH_4"/>
    <property type="match status" value="1"/>
</dbReference>
<dbReference type="Gene3D" id="2.30.29.30">
    <property type="entry name" value="Pleckstrin-homology domain (PH domain)/Phosphotyrosine-binding domain (PTB)"/>
    <property type="match status" value="2"/>
</dbReference>
<sequence>MESSTSSTTLNLSSSSSQTLRSPHKNSLSSELFINAEISNKLHLHSTTRRIFIGPKPINWSYKKKSFFFPKSIYAEPLKIVKKKPAQSDRNCLPSSNVIISKREKRVTFIASRDSIGPTNLSSLDYYEIISKSRRSSVEIVTDSKFLVSEPQDLESGPSGENKTSEIYYTPTENLNTNPISPPNTKHVQTYFPSPLKLEGNEPGTSRVPFSDVNNDVNSKASERFYTPTDNNVTTSEEFYTPTDIVTTNPTTESRNVFDEQIDQESDNINHETIPSTDENSEINNGDKPKYVRFSESTATTKPSSTVIKQGPMLVRINFEEESKEHLVDYLSNHFTESSNWKELMVKLKPGGIELCGSKNKIIESIRFTSTTKLSLFSSSDYTISISQPTKDYIKNFILNPKTISLSIQWYQAIYKLFPESVNKPIPCTLDVIIPDLDVKLRIPLCDNNNEEGSGCNHEDNEGSTLLNISAEKVMNVVLNELSEITEWDDVLSKWVKSNHLRLCWKRYGKLEWIDLKENGDVWNDILNCPQFIEQTHQLQLRPIEHYPTTIKLRDGTKLTEPPPIEGYLIKITNNKSQNKKSKKLYFTSQNNYLFFLNPLKASPPPPPNVSTVTTDGDGIQFCDNTQQHPLIYAVSPYIQDKIVGDNDTFMKSDMKRKVKQILHANGFIDLTEIAEIKCLKNDGKTEEDLEENLNEEVEGEGCLFKLFLKNGGIVSLKAYSKQTRKEWVNHLNDLANYWKDRLKQDVRIKVDNIKINQSIYLENKNNDELHNHNWENFKSYADPFIWNWCILDGCRGITKSGLLYHKRHKRQPFQIYHHVLTRGHFVYFNQHMRSTLTGCVLSRSYYKRKGCINLRDCYVYSGSSITEHEYYKSNLPQEQSIAKSYSQGPLAKLYGDGMISYDDYKETSFVIWKGRRKYYFNNDGMKISMEKIIKYDIPGDFWIFRAKNRIEREEWVWALNVEIERLYEEENDEIK</sequence>
<reference evidence="3 4" key="1">
    <citation type="submission" date="2014-02" db="EMBL/GenBank/DDBJ databases">
        <title>Single nucleus genome sequencing reveals high similarity among nuclei of an endomycorrhizal fungus.</title>
        <authorList>
            <person name="Lin K."/>
            <person name="Geurts R."/>
            <person name="Zhang Z."/>
            <person name="Limpens E."/>
            <person name="Saunders D.G."/>
            <person name="Mu D."/>
            <person name="Pang E."/>
            <person name="Cao H."/>
            <person name="Cha H."/>
            <person name="Lin T."/>
            <person name="Zhou Q."/>
            <person name="Shang Y."/>
            <person name="Li Y."/>
            <person name="Ivanov S."/>
            <person name="Sharma T."/>
            <person name="Velzen R.V."/>
            <person name="Ruijter N.D."/>
            <person name="Aanen D.K."/>
            <person name="Win J."/>
            <person name="Kamoun S."/>
            <person name="Bisseling T."/>
            <person name="Huang S."/>
        </authorList>
    </citation>
    <scope>NUCLEOTIDE SEQUENCE [LARGE SCALE GENOMIC DNA]</scope>
    <source>
        <strain evidence="4">DAOM197198w</strain>
    </source>
</reference>
<dbReference type="InterPro" id="IPR040345">
    <property type="entry name" value="Mug56/Spo71"/>
</dbReference>
<comment type="caution">
    <text evidence="3">The sequence shown here is derived from an EMBL/GenBank/DDBJ whole genome shotgun (WGS) entry which is preliminary data.</text>
</comment>
<dbReference type="GO" id="GO:1902657">
    <property type="term" value="P:protein localization to prospore membrane"/>
    <property type="evidence" value="ECO:0007669"/>
    <property type="project" value="InterPro"/>
</dbReference>
<feature type="region of interest" description="Disordered" evidence="1">
    <location>
        <begin position="1"/>
        <end position="24"/>
    </location>
</feature>
<dbReference type="PANTHER" id="PTHR28076:SF1">
    <property type="entry name" value="PROSPORE MEMBRANE ADAPTER PROTEIN SPO71"/>
    <property type="match status" value="1"/>
</dbReference>
<dbReference type="SMART" id="SM00233">
    <property type="entry name" value="PH"/>
    <property type="match status" value="3"/>
</dbReference>
<proteinExistence type="predicted"/>
<dbReference type="OMA" id="SITEHEY"/>
<evidence type="ECO:0000259" key="2">
    <source>
        <dbReference type="PROSITE" id="PS50003"/>
    </source>
</evidence>
<dbReference type="InterPro" id="IPR011993">
    <property type="entry name" value="PH-like_dom_sf"/>
</dbReference>
<dbReference type="EMBL" id="JEMT01027789">
    <property type="protein sequence ID" value="EXX56215.1"/>
    <property type="molecule type" value="Genomic_DNA"/>
</dbReference>
<keyword evidence="4" id="KW-1185">Reference proteome</keyword>
<dbReference type="PROSITE" id="PS50003">
    <property type="entry name" value="PH_DOMAIN"/>
    <property type="match status" value="2"/>
</dbReference>